<dbReference type="GO" id="GO:0005737">
    <property type="term" value="C:cytoplasm"/>
    <property type="evidence" value="ECO:0007669"/>
    <property type="project" value="TreeGrafter"/>
</dbReference>
<dbReference type="Proteomes" id="UP000466894">
    <property type="component" value="Chromosome"/>
</dbReference>
<feature type="domain" description="ORC1/DEAH AAA+ ATPase" evidence="3">
    <location>
        <begin position="73"/>
        <end position="166"/>
    </location>
</feature>
<dbReference type="PANTHER" id="PTHR16305:SF28">
    <property type="entry name" value="GUANYLATE CYCLASE DOMAIN-CONTAINING PROTEIN"/>
    <property type="match status" value="1"/>
</dbReference>
<dbReference type="PANTHER" id="PTHR16305">
    <property type="entry name" value="TESTICULAR SOLUBLE ADENYLYL CYCLASE"/>
    <property type="match status" value="1"/>
</dbReference>
<sequence>MLSKTAMATVSGFSGTMSTRHHRLHQASLVRMDAKPGKGAEAQTMASRWQFIDRAAEFGAIEEAFTGHESRGVVLVGAAGVGKTTLARAVTASLRSRVRWVACTETSRSIPLGVVAPLVGVSALRDPVALMAAARESLTSEEDTIVAVDDAHLLDELSATLLHQIAVDRTGHILVTIRSGEPVPDAVTALWKDGYALRLELQPFSKEQTIALVESFLGGTLEGLSVDLMWKSSGGNALFLRHMVEGSLDAGTLTEVNGVWQLRGPTVVPSGLAALLQDRLDDAGNEVLGVLKLLALCEPLDVDTLCELAGEEAVDAAEVRGLIRVMHDGPHITAWFNHPLYGDVVRRRIGTVSARKLRGSIVRALRGRELNSAASRIRLAQLCVDSDQAVDTELFIAAAKDAMFLSNLPLAEQISRAAFECSGGLREAELLSRALLWQGHPAQADEILTRFAPEDLDELQLVQWGIPHLSILFWSLGDVARAHQLLALLRQRVQRPSLKLIVDATGSAMAVHENKIAEGISEAERVLADPHAPTQAIDFAAFAAGQAMPVAGRGGGFAPIASRCRAQQKATEGMIRVLVRYCDVLALTAIGELDLADERTADYSEFSCVGQRLAWAIAKGMAGLVAVYRGKFPDAISALEQVIAAQAAEVVLPWRLPARVLLAKAYAALGQVDHAERVLVEAEGHSGQHEALWSPELLIAKSWYAAAKGLEQRAVELACAAADVAHNSGQYAAEAEALHHAARFGSRTVARRLAGLTKQVEGRMVTLHARHATAVAVGDARALDAVSAEFESTG</sequence>
<dbReference type="Pfam" id="PF13401">
    <property type="entry name" value="AAA_22"/>
    <property type="match status" value="1"/>
</dbReference>
<accession>A0A7I7PHC0</accession>
<dbReference type="InterPro" id="IPR027417">
    <property type="entry name" value="P-loop_NTPase"/>
</dbReference>
<keyword evidence="1" id="KW-0547">Nucleotide-binding</keyword>
<evidence type="ECO:0000256" key="1">
    <source>
        <dbReference type="ARBA" id="ARBA00022741"/>
    </source>
</evidence>
<evidence type="ECO:0000256" key="2">
    <source>
        <dbReference type="ARBA" id="ARBA00022840"/>
    </source>
</evidence>
<dbReference type="SUPFAM" id="SSF52540">
    <property type="entry name" value="P-loop containing nucleoside triphosphate hydrolases"/>
    <property type="match status" value="1"/>
</dbReference>
<dbReference type="EMBL" id="AP022583">
    <property type="protein sequence ID" value="BBY07976.1"/>
    <property type="molecule type" value="Genomic_DNA"/>
</dbReference>
<dbReference type="GO" id="GO:0005524">
    <property type="term" value="F:ATP binding"/>
    <property type="evidence" value="ECO:0007669"/>
    <property type="project" value="UniProtKB-KW"/>
</dbReference>
<dbReference type="InterPro" id="IPR049945">
    <property type="entry name" value="AAA_22"/>
</dbReference>
<dbReference type="KEGG" id="mnv:MNVI_32940"/>
<dbReference type="GO" id="GO:0016887">
    <property type="term" value="F:ATP hydrolysis activity"/>
    <property type="evidence" value="ECO:0007669"/>
    <property type="project" value="InterPro"/>
</dbReference>
<dbReference type="AlphaFoldDB" id="A0A7I7PHC0"/>
<gene>
    <name evidence="4" type="ORF">MNVI_32940</name>
</gene>
<name>A0A7I7PHC0_9MYCO</name>
<dbReference type="Gene3D" id="3.40.50.300">
    <property type="entry name" value="P-loop containing nucleotide triphosphate hydrolases"/>
    <property type="match status" value="1"/>
</dbReference>
<proteinExistence type="predicted"/>
<organism evidence="4 5">
    <name type="scientific">Mycobacterium noviomagense</name>
    <dbReference type="NCBI Taxonomy" id="459858"/>
    <lineage>
        <taxon>Bacteria</taxon>
        <taxon>Bacillati</taxon>
        <taxon>Actinomycetota</taxon>
        <taxon>Actinomycetes</taxon>
        <taxon>Mycobacteriales</taxon>
        <taxon>Mycobacteriaceae</taxon>
        <taxon>Mycobacterium</taxon>
    </lineage>
</organism>
<keyword evidence="2" id="KW-0067">ATP-binding</keyword>
<protein>
    <submittedName>
        <fullName evidence="4">Transcriptional regulator</fullName>
    </submittedName>
</protein>
<evidence type="ECO:0000313" key="5">
    <source>
        <dbReference type="Proteomes" id="UP000466894"/>
    </source>
</evidence>
<evidence type="ECO:0000259" key="3">
    <source>
        <dbReference type="Pfam" id="PF13401"/>
    </source>
</evidence>
<reference evidence="4 5" key="1">
    <citation type="journal article" date="2019" name="Emerg. Microbes Infect.">
        <title>Comprehensive subspecies identification of 175 nontuberculous mycobacteria species based on 7547 genomic profiles.</title>
        <authorList>
            <person name="Matsumoto Y."/>
            <person name="Kinjo T."/>
            <person name="Motooka D."/>
            <person name="Nabeya D."/>
            <person name="Jung N."/>
            <person name="Uechi K."/>
            <person name="Horii T."/>
            <person name="Iida T."/>
            <person name="Fujita J."/>
            <person name="Nakamura S."/>
        </authorList>
    </citation>
    <scope>NUCLEOTIDE SEQUENCE [LARGE SCALE GENOMIC DNA]</scope>
    <source>
        <strain evidence="4 5">JCM 16367</strain>
    </source>
</reference>
<dbReference type="GO" id="GO:0004016">
    <property type="term" value="F:adenylate cyclase activity"/>
    <property type="evidence" value="ECO:0007669"/>
    <property type="project" value="TreeGrafter"/>
</dbReference>
<evidence type="ECO:0000313" key="4">
    <source>
        <dbReference type="EMBL" id="BBY07976.1"/>
    </source>
</evidence>